<dbReference type="InterPro" id="IPR036523">
    <property type="entry name" value="SurE-like_sf"/>
</dbReference>
<feature type="binding site" evidence="9">
    <location>
        <position position="40"/>
    </location>
    <ligand>
        <name>a divalent metal cation</name>
        <dbReference type="ChEBI" id="CHEBI:60240"/>
    </ligand>
</feature>
<comment type="similarity">
    <text evidence="4 9">Belongs to the SurE nucleotidase family.</text>
</comment>
<evidence type="ECO:0000256" key="3">
    <source>
        <dbReference type="ARBA" id="ARBA00004496"/>
    </source>
</evidence>
<name>A0A8J6PVA6_9HYPH</name>
<reference evidence="11" key="1">
    <citation type="submission" date="2020-09" db="EMBL/GenBank/DDBJ databases">
        <title>Genome seq and assembly of Tianweitania sp.</title>
        <authorList>
            <person name="Chhetri G."/>
        </authorList>
    </citation>
    <scope>NUCLEOTIDE SEQUENCE</scope>
    <source>
        <strain evidence="11">Rool2</strain>
    </source>
</reference>
<dbReference type="FunFam" id="3.40.1210.10:FF:000001">
    <property type="entry name" value="5'/3'-nucleotidase SurE"/>
    <property type="match status" value="1"/>
</dbReference>
<dbReference type="GO" id="GO:0008254">
    <property type="term" value="F:3'-nucleotidase activity"/>
    <property type="evidence" value="ECO:0007669"/>
    <property type="project" value="TreeGrafter"/>
</dbReference>
<dbReference type="Pfam" id="PF01975">
    <property type="entry name" value="SurE"/>
    <property type="match status" value="1"/>
</dbReference>
<evidence type="ECO:0000256" key="9">
    <source>
        <dbReference type="HAMAP-Rule" id="MF_00060"/>
    </source>
</evidence>
<comment type="subcellular location">
    <subcellularLocation>
        <location evidence="3 9">Cytoplasm</location>
    </subcellularLocation>
</comment>
<comment type="caution">
    <text evidence="11">The sequence shown here is derived from an EMBL/GenBank/DDBJ whole genome shotgun (WGS) entry which is preliminary data.</text>
</comment>
<evidence type="ECO:0000256" key="5">
    <source>
        <dbReference type="ARBA" id="ARBA00022490"/>
    </source>
</evidence>
<evidence type="ECO:0000313" key="12">
    <source>
        <dbReference type="Proteomes" id="UP000643405"/>
    </source>
</evidence>
<dbReference type="InterPro" id="IPR002828">
    <property type="entry name" value="SurE-like_Pase/nucleotidase"/>
</dbReference>
<dbReference type="AlphaFoldDB" id="A0A8J6PVA6"/>
<feature type="binding site" evidence="9">
    <location>
        <position position="8"/>
    </location>
    <ligand>
        <name>a divalent metal cation</name>
        <dbReference type="ChEBI" id="CHEBI:60240"/>
    </ligand>
</feature>
<accession>A0A8J6PVA6</accession>
<keyword evidence="7 9" id="KW-0547">Nucleotide-binding</keyword>
<feature type="domain" description="Survival protein SurE-like phosphatase/nucleotidase" evidence="10">
    <location>
        <begin position="3"/>
        <end position="188"/>
    </location>
</feature>
<evidence type="ECO:0000256" key="4">
    <source>
        <dbReference type="ARBA" id="ARBA00011062"/>
    </source>
</evidence>
<feature type="binding site" evidence="9">
    <location>
        <position position="92"/>
    </location>
    <ligand>
        <name>a divalent metal cation</name>
        <dbReference type="ChEBI" id="CHEBI:60240"/>
    </ligand>
</feature>
<evidence type="ECO:0000313" key="11">
    <source>
        <dbReference type="EMBL" id="MBD0416549.1"/>
    </source>
</evidence>
<dbReference type="EMBL" id="JACVVX010000006">
    <property type="protein sequence ID" value="MBD0416549.1"/>
    <property type="molecule type" value="Genomic_DNA"/>
</dbReference>
<dbReference type="GO" id="GO:0005737">
    <property type="term" value="C:cytoplasm"/>
    <property type="evidence" value="ECO:0007669"/>
    <property type="project" value="UniProtKB-SubCell"/>
</dbReference>
<sequence>MRILLTNDDGIHAEGLACLEKIARQLSDDVWVVAPETDQSGFAHSLSISHPLRIRKIGDQRFAVNGTPTDCVIMGVRKILPGAPDLILSGVNSGLNVADDVTYSGTVAGAMEGTLLGIKSVALSQAYIFEEEERHVPYGTAEALAPDILKKIVAMSLPAGVLINLNFPSCAPAEALGAKVTVQGKVSYRISVDERRDGRRLPYYWLRFGRDELGLVAGSDVHAVRGNYVSVTPLKLDYTAHELRDQLAKAIA</sequence>
<evidence type="ECO:0000256" key="1">
    <source>
        <dbReference type="ARBA" id="ARBA00000815"/>
    </source>
</evidence>
<dbReference type="PANTHER" id="PTHR30457">
    <property type="entry name" value="5'-NUCLEOTIDASE SURE"/>
    <property type="match status" value="1"/>
</dbReference>
<protein>
    <recommendedName>
        <fullName evidence="9">5'-nucleotidase SurE</fullName>
        <ecNumber evidence="9">3.1.3.5</ecNumber>
    </recommendedName>
    <alternativeName>
        <fullName evidence="9">Nucleoside 5'-monophosphate phosphohydrolase</fullName>
    </alternativeName>
</protein>
<dbReference type="PANTHER" id="PTHR30457:SF12">
    <property type="entry name" value="5'_3'-NUCLEOTIDASE SURE"/>
    <property type="match status" value="1"/>
</dbReference>
<dbReference type="NCBIfam" id="TIGR00087">
    <property type="entry name" value="surE"/>
    <property type="match status" value="1"/>
</dbReference>
<evidence type="ECO:0000256" key="6">
    <source>
        <dbReference type="ARBA" id="ARBA00022723"/>
    </source>
</evidence>
<dbReference type="GO" id="GO:0004309">
    <property type="term" value="F:exopolyphosphatase activity"/>
    <property type="evidence" value="ECO:0007669"/>
    <property type="project" value="TreeGrafter"/>
</dbReference>
<dbReference type="GO" id="GO:0000166">
    <property type="term" value="F:nucleotide binding"/>
    <property type="evidence" value="ECO:0007669"/>
    <property type="project" value="UniProtKB-KW"/>
</dbReference>
<organism evidence="11 12">
    <name type="scientific">Oryzicola mucosus</name>
    <dbReference type="NCBI Taxonomy" id="2767425"/>
    <lineage>
        <taxon>Bacteria</taxon>
        <taxon>Pseudomonadati</taxon>
        <taxon>Pseudomonadota</taxon>
        <taxon>Alphaproteobacteria</taxon>
        <taxon>Hyphomicrobiales</taxon>
        <taxon>Phyllobacteriaceae</taxon>
        <taxon>Oryzicola</taxon>
    </lineage>
</organism>
<dbReference type="GO" id="GO:0008253">
    <property type="term" value="F:5'-nucleotidase activity"/>
    <property type="evidence" value="ECO:0007669"/>
    <property type="project" value="UniProtKB-UniRule"/>
</dbReference>
<dbReference type="InterPro" id="IPR030048">
    <property type="entry name" value="SurE"/>
</dbReference>
<dbReference type="Gene3D" id="3.40.1210.10">
    <property type="entry name" value="Survival protein SurE-like phosphatase/nucleotidase"/>
    <property type="match status" value="1"/>
</dbReference>
<proteinExistence type="inferred from homology"/>
<dbReference type="RefSeq" id="WP_188165991.1">
    <property type="nucleotide sequence ID" value="NZ_JACVVX010000006.1"/>
</dbReference>
<evidence type="ECO:0000256" key="2">
    <source>
        <dbReference type="ARBA" id="ARBA00001946"/>
    </source>
</evidence>
<evidence type="ECO:0000256" key="7">
    <source>
        <dbReference type="ARBA" id="ARBA00022741"/>
    </source>
</evidence>
<dbReference type="EC" id="3.1.3.5" evidence="9"/>
<dbReference type="NCBIfam" id="NF001490">
    <property type="entry name" value="PRK00346.1-4"/>
    <property type="match status" value="1"/>
</dbReference>
<dbReference type="SUPFAM" id="SSF64167">
    <property type="entry name" value="SurE-like"/>
    <property type="match status" value="1"/>
</dbReference>
<gene>
    <name evidence="9 11" type="primary">surE</name>
    <name evidence="11" type="ORF">ICI42_17990</name>
</gene>
<comment type="catalytic activity">
    <reaction evidence="1 9">
        <text>a ribonucleoside 5'-phosphate + H2O = a ribonucleoside + phosphate</text>
        <dbReference type="Rhea" id="RHEA:12484"/>
        <dbReference type="ChEBI" id="CHEBI:15377"/>
        <dbReference type="ChEBI" id="CHEBI:18254"/>
        <dbReference type="ChEBI" id="CHEBI:43474"/>
        <dbReference type="ChEBI" id="CHEBI:58043"/>
        <dbReference type="EC" id="3.1.3.5"/>
    </reaction>
</comment>
<evidence type="ECO:0000256" key="8">
    <source>
        <dbReference type="ARBA" id="ARBA00022801"/>
    </source>
</evidence>
<keyword evidence="12" id="KW-1185">Reference proteome</keyword>
<keyword evidence="6 9" id="KW-0479">Metal-binding</keyword>
<comment type="cofactor">
    <cofactor evidence="2">
        <name>Mg(2+)</name>
        <dbReference type="ChEBI" id="CHEBI:18420"/>
    </cofactor>
</comment>
<dbReference type="GO" id="GO:0046872">
    <property type="term" value="F:metal ion binding"/>
    <property type="evidence" value="ECO:0007669"/>
    <property type="project" value="UniProtKB-UniRule"/>
</dbReference>
<comment type="cofactor">
    <cofactor evidence="9">
        <name>a divalent metal cation</name>
        <dbReference type="ChEBI" id="CHEBI:60240"/>
    </cofactor>
    <text evidence="9">Binds 1 divalent metal cation per subunit.</text>
</comment>
<comment type="function">
    <text evidence="9">Nucleotidase that shows phosphatase activity on nucleoside 5'-monophosphates.</text>
</comment>
<keyword evidence="8 9" id="KW-0378">Hydrolase</keyword>
<dbReference type="HAMAP" id="MF_00060">
    <property type="entry name" value="SurE"/>
    <property type="match status" value="1"/>
</dbReference>
<evidence type="ECO:0000259" key="10">
    <source>
        <dbReference type="Pfam" id="PF01975"/>
    </source>
</evidence>
<feature type="binding site" evidence="9">
    <location>
        <position position="9"/>
    </location>
    <ligand>
        <name>a divalent metal cation</name>
        <dbReference type="ChEBI" id="CHEBI:60240"/>
    </ligand>
</feature>
<dbReference type="Proteomes" id="UP000643405">
    <property type="component" value="Unassembled WGS sequence"/>
</dbReference>
<keyword evidence="5 9" id="KW-0963">Cytoplasm</keyword>